<dbReference type="InterPro" id="IPR011009">
    <property type="entry name" value="Kinase-like_dom_sf"/>
</dbReference>
<feature type="compositionally biased region" description="Low complexity" evidence="1">
    <location>
        <begin position="618"/>
        <end position="628"/>
    </location>
</feature>
<feature type="region of interest" description="Disordered" evidence="1">
    <location>
        <begin position="613"/>
        <end position="639"/>
    </location>
</feature>
<gene>
    <name evidence="3" type="primary">PLESTBF000483</name>
    <name evidence="3" type="ORF">PLESTB_000982100</name>
</gene>
<reference evidence="3 4" key="1">
    <citation type="journal article" date="2023" name="Commun. Biol.">
        <title>Reorganization of the ancestral sex-determining regions during the evolution of trioecy in Pleodorina starrii.</title>
        <authorList>
            <person name="Takahashi K."/>
            <person name="Suzuki S."/>
            <person name="Kawai-Toyooka H."/>
            <person name="Yamamoto K."/>
            <person name="Hamaji T."/>
            <person name="Ootsuki R."/>
            <person name="Yamaguchi H."/>
            <person name="Kawachi M."/>
            <person name="Higashiyama T."/>
            <person name="Nozaki H."/>
        </authorList>
    </citation>
    <scope>NUCLEOTIDE SEQUENCE [LARGE SCALE GENOMIC DNA]</scope>
    <source>
        <strain evidence="3 4">NIES-4479</strain>
    </source>
</reference>
<proteinExistence type="predicted"/>
<feature type="compositionally biased region" description="Basic and acidic residues" evidence="1">
    <location>
        <begin position="1045"/>
        <end position="1059"/>
    </location>
</feature>
<dbReference type="InterPro" id="IPR000719">
    <property type="entry name" value="Prot_kinase_dom"/>
</dbReference>
<comment type="caution">
    <text evidence="3">The sequence shown here is derived from an EMBL/GenBank/DDBJ whole genome shotgun (WGS) entry which is preliminary data.</text>
</comment>
<feature type="region of interest" description="Disordered" evidence="1">
    <location>
        <begin position="1341"/>
        <end position="1366"/>
    </location>
</feature>
<feature type="compositionally biased region" description="Gly residues" evidence="1">
    <location>
        <begin position="1139"/>
        <end position="1151"/>
    </location>
</feature>
<evidence type="ECO:0000313" key="3">
    <source>
        <dbReference type="EMBL" id="GLC55389.1"/>
    </source>
</evidence>
<feature type="compositionally biased region" description="Gly residues" evidence="1">
    <location>
        <begin position="194"/>
        <end position="205"/>
    </location>
</feature>
<accession>A0A9W6BNL9</accession>
<evidence type="ECO:0000259" key="2">
    <source>
        <dbReference type="PROSITE" id="PS50011"/>
    </source>
</evidence>
<keyword evidence="4" id="KW-1185">Reference proteome</keyword>
<dbReference type="Gene3D" id="3.30.200.20">
    <property type="entry name" value="Phosphorylase Kinase, domain 1"/>
    <property type="match status" value="1"/>
</dbReference>
<feature type="region of interest" description="Disordered" evidence="1">
    <location>
        <begin position="106"/>
        <end position="278"/>
    </location>
</feature>
<organism evidence="3 4">
    <name type="scientific">Pleodorina starrii</name>
    <dbReference type="NCBI Taxonomy" id="330485"/>
    <lineage>
        <taxon>Eukaryota</taxon>
        <taxon>Viridiplantae</taxon>
        <taxon>Chlorophyta</taxon>
        <taxon>core chlorophytes</taxon>
        <taxon>Chlorophyceae</taxon>
        <taxon>CS clade</taxon>
        <taxon>Chlamydomonadales</taxon>
        <taxon>Volvocaceae</taxon>
        <taxon>Pleodorina</taxon>
    </lineage>
</organism>
<evidence type="ECO:0000256" key="1">
    <source>
        <dbReference type="SAM" id="MobiDB-lite"/>
    </source>
</evidence>
<dbReference type="InterPro" id="IPR001245">
    <property type="entry name" value="Ser-Thr/Tyr_kinase_cat_dom"/>
</dbReference>
<dbReference type="Pfam" id="PF07714">
    <property type="entry name" value="PK_Tyr_Ser-Thr"/>
    <property type="match status" value="1"/>
</dbReference>
<dbReference type="PROSITE" id="PS50011">
    <property type="entry name" value="PROTEIN_KINASE_DOM"/>
    <property type="match status" value="1"/>
</dbReference>
<feature type="region of interest" description="Disordered" evidence="1">
    <location>
        <begin position="1040"/>
        <end position="1068"/>
    </location>
</feature>
<feature type="domain" description="Protein kinase" evidence="2">
    <location>
        <begin position="581"/>
        <end position="940"/>
    </location>
</feature>
<feature type="compositionally biased region" description="Low complexity" evidence="1">
    <location>
        <begin position="71"/>
        <end position="84"/>
    </location>
</feature>
<feature type="region of interest" description="Disordered" evidence="1">
    <location>
        <begin position="1269"/>
        <end position="1321"/>
    </location>
</feature>
<feature type="region of interest" description="Disordered" evidence="1">
    <location>
        <begin position="1683"/>
        <end position="1747"/>
    </location>
</feature>
<dbReference type="SUPFAM" id="SSF56112">
    <property type="entry name" value="Protein kinase-like (PK-like)"/>
    <property type="match status" value="1"/>
</dbReference>
<feature type="region of interest" description="Disordered" evidence="1">
    <location>
        <begin position="62"/>
        <end position="91"/>
    </location>
</feature>
<dbReference type="GO" id="GO:0005524">
    <property type="term" value="F:ATP binding"/>
    <property type="evidence" value="ECO:0007669"/>
    <property type="project" value="InterPro"/>
</dbReference>
<feature type="compositionally biased region" description="Low complexity" evidence="1">
    <location>
        <begin position="1354"/>
        <end position="1366"/>
    </location>
</feature>
<feature type="region of interest" description="Disordered" evidence="1">
    <location>
        <begin position="390"/>
        <end position="419"/>
    </location>
</feature>
<protein>
    <recommendedName>
        <fullName evidence="2">Protein kinase domain-containing protein</fullName>
    </recommendedName>
</protein>
<dbReference type="InterPro" id="IPR051681">
    <property type="entry name" value="Ser/Thr_Kinases-Pseudokinases"/>
</dbReference>
<feature type="compositionally biased region" description="Low complexity" evidence="1">
    <location>
        <begin position="165"/>
        <end position="187"/>
    </location>
</feature>
<feature type="region of interest" description="Disordered" evidence="1">
    <location>
        <begin position="1119"/>
        <end position="1168"/>
    </location>
</feature>
<dbReference type="Gene3D" id="1.10.510.10">
    <property type="entry name" value="Transferase(Phosphotransferase) domain 1"/>
    <property type="match status" value="1"/>
</dbReference>
<feature type="compositionally biased region" description="Basic residues" evidence="1">
    <location>
        <begin position="1724"/>
        <end position="1747"/>
    </location>
</feature>
<dbReference type="Proteomes" id="UP001165080">
    <property type="component" value="Unassembled WGS sequence"/>
</dbReference>
<evidence type="ECO:0000313" key="4">
    <source>
        <dbReference type="Proteomes" id="UP001165080"/>
    </source>
</evidence>
<name>A0A9W6BNL9_9CHLO</name>
<feature type="compositionally biased region" description="Low complexity" evidence="1">
    <location>
        <begin position="1703"/>
        <end position="1723"/>
    </location>
</feature>
<sequence length="1747" mass="183472">MLILRSCHHLLRNWLAIEWDALRSQLLGTEVTASLSPRHMMQLQAAGFSSQNDTLAAGVCSSGGGGGGGAASFRQQQQQGIRSQHIARQMPISPQLQKEILRHLPEQEGERSGQAGGGGDSCTASSPHQRAPAFPQREGSQSAAEPRHPLRQSFSDIALPGHPGARAAAAAQVADAAADQAPREAAASVHVSPSGGGSDGSGGGDQKPVPRASADLTRCIRGRSSCGDAPPAPSAPQPQLQRQSEDVPWEASVAGKCASPPQYGQTSKIPPGSGGSGGVGSARCFIASRFAVGAAVPTLPPVAASLPTPRQRRVSQRDGYVSGAHISVGVDGVGEGSIFSSITAALAEKSPSWYRRRVSNTGGDVGSGVDPRALVSSSASTGGATGAALTLTLGADDGPGHGREEGDEEDGALAAAAEGQAEVPDRVLLDVDSGELLDLPWVTGKWDEQGKGFRDAQEDLVPVPPLLRGMSAQIVANGTPTLVFKPAPALSPLSMLIETLSSSLHSAAAAARMAGGGAGSGGRGGLMLPPPPLQLPLASELHNPGSGNYGARTASSSVSLHQPFSSFGPGSMPYRSDLKALKLLEPLGRGGQGVVLRGCWGGLQAAVKCTLQPTTGDSSSTAASSVRSGPGPGTVAAGADPGMGKRLLLRCAWELAVTPTLSHPNIVQEGGGEGSDPGLGPAGAGLVYAVFTDVAILRVVEGICAPYLMSSAVSTRQPPGQLDTPTPHAGAVHLRLLHGNDLSLRTLTYGQKMPLYSVLCLEFCDVGTLLSASRKGAFVHQHQQQQQDDLKPGNVLLKSNSRDPRGWTCKLSDFGCARLLSEAELAAGGIKQSHPSGTLPYMAPELLTAEGRQGFHSDVYAFGVMMWELLSGSQPYRGVDAATLPILVVRQGLRPIFDRQAPPDFVSLASQCWARVPASRPTAAQVVERLQVEMAGFIWLFAFYKEQLEGEFAKERENDSYKRYKSLKQGTKKPGDFFSELSALHKELGQRVGQYELSERFEDGLQEKVKGHIMNTLITLTREQRHARLQQTVQDADSIWGNLSPEDRQAPKEKGEAVKKQTGGNKKGTKFCEVHGFNTSHDSAHCNVLANQRRGPKQALVTETVPGLVQQMIALLTQQAAQSTPKEGDGKKPKQQGAGTSGGGYRGGGNRGQQRQGGRQGRGATDGEPCDFCGRTGHVPEKCFIKNPDLAYPGYKPPTKALQLVFETMKAQKGKVAACVVEDDFEEEDDERVACVSQGIWNWQPGRTSEDYMRVVRDAVRAAHERVNHEKSALAATGKQAVPVSFTPKPLDVSSYPPQSPSPPRAESAKVNQPKEDPDSAAVRRVADMRVGDFHRILTSLHSPSLDAPPPPKGGVAPAEPAPSSSVEAVQGSSVAAASDASTTDGAWLGAGVALSKCLASSSVAAAGGAYDGALAGAKNAPKGPVSVPSAAASASAPSSAGARFGAGGFIDTAVSALVGGKHVTGSGLGRVTYEVSGWSGAPPRTLSDLSPSERERALQANPAAERYLSEPTGMYYYPKGSCTIDLGGTVLGLSALRDFAATVSLIPYSLAVAHDLRVKPTGTRLSTSMELGCTVRGELEVEGLWFELLRGTPHATRVPLTQTLVVDVAPSLFQFLVGNEQAKLLGDGLRSFPSPQLFFHPNFVEHPGYQVTIPMTPLPFHRKGTRTAATTACVSAVSSCSSSSGVELGGERPALSPFCPGPRSRTLSRTPRNRRTPLPTRGARNRRRARSLFRKRRRHARRLTLR</sequence>
<dbReference type="PANTHER" id="PTHR44329">
    <property type="entry name" value="SERINE/THREONINE-PROTEIN KINASE TNNI3K-RELATED"/>
    <property type="match status" value="1"/>
</dbReference>
<dbReference type="GO" id="GO:0004674">
    <property type="term" value="F:protein serine/threonine kinase activity"/>
    <property type="evidence" value="ECO:0007669"/>
    <property type="project" value="TreeGrafter"/>
</dbReference>
<dbReference type="EMBL" id="BRXU01000013">
    <property type="protein sequence ID" value="GLC55389.1"/>
    <property type="molecule type" value="Genomic_DNA"/>
</dbReference>
<dbReference type="SMART" id="SM00220">
    <property type="entry name" value="S_TKc"/>
    <property type="match status" value="1"/>
</dbReference>